<dbReference type="InterPro" id="IPR015943">
    <property type="entry name" value="WD40/YVTN_repeat-like_dom_sf"/>
</dbReference>
<dbReference type="InterPro" id="IPR020472">
    <property type="entry name" value="WD40_PAC1"/>
</dbReference>
<dbReference type="InterPro" id="IPR019956">
    <property type="entry name" value="Ubiquitin_dom"/>
</dbReference>
<dbReference type="EMBL" id="CAJVQB010000390">
    <property type="protein sequence ID" value="CAG8486155.1"/>
    <property type="molecule type" value="Genomic_DNA"/>
</dbReference>
<dbReference type="SUPFAM" id="SSF54236">
    <property type="entry name" value="Ubiquitin-like"/>
    <property type="match status" value="1"/>
</dbReference>
<evidence type="ECO:0000256" key="1">
    <source>
        <dbReference type="ARBA" id="ARBA00007253"/>
    </source>
</evidence>
<dbReference type="Pfam" id="PF00400">
    <property type="entry name" value="WD40"/>
    <property type="match status" value="5"/>
</dbReference>
<evidence type="ECO:0000313" key="8">
    <source>
        <dbReference type="EMBL" id="CAG8486155.1"/>
    </source>
</evidence>
<feature type="region of interest" description="Disordered" evidence="6">
    <location>
        <begin position="574"/>
        <end position="601"/>
    </location>
</feature>
<dbReference type="CDD" id="cd00200">
    <property type="entry name" value="WD40"/>
    <property type="match status" value="1"/>
</dbReference>
<evidence type="ECO:0000259" key="7">
    <source>
        <dbReference type="PROSITE" id="PS50053"/>
    </source>
</evidence>
<feature type="repeat" description="WD" evidence="4">
    <location>
        <begin position="277"/>
        <end position="309"/>
    </location>
</feature>
<dbReference type="InterPro" id="IPR029071">
    <property type="entry name" value="Ubiquitin-like_domsf"/>
</dbReference>
<dbReference type="PANTHER" id="PTHR19868">
    <property type="entry name" value="RECEPTOR FOR ACTIVATED PROTEIN KINASE C RACK1"/>
    <property type="match status" value="1"/>
</dbReference>
<feature type="repeat" description="WD" evidence="4">
    <location>
        <begin position="364"/>
        <end position="405"/>
    </location>
</feature>
<dbReference type="Proteomes" id="UP000789901">
    <property type="component" value="Unassembled WGS sequence"/>
</dbReference>
<dbReference type="PROSITE" id="PS00678">
    <property type="entry name" value="WD_REPEATS_1"/>
    <property type="match status" value="3"/>
</dbReference>
<feature type="region of interest" description="Disordered" evidence="6">
    <location>
        <begin position="152"/>
        <end position="174"/>
    </location>
</feature>
<dbReference type="InterPro" id="IPR019775">
    <property type="entry name" value="WD40_repeat_CS"/>
</dbReference>
<dbReference type="SMART" id="SM00213">
    <property type="entry name" value="UBQ"/>
    <property type="match status" value="1"/>
</dbReference>
<comment type="caution">
    <text evidence="8">The sequence shown here is derived from an EMBL/GenBank/DDBJ whole genome shotgun (WGS) entry which is preliminary data.</text>
</comment>
<evidence type="ECO:0000256" key="2">
    <source>
        <dbReference type="ARBA" id="ARBA00022574"/>
    </source>
</evidence>
<protein>
    <submittedName>
        <fullName evidence="8">32536_t:CDS:1</fullName>
    </submittedName>
</protein>
<feature type="domain" description="Ubiquitin-like" evidence="7">
    <location>
        <begin position="80"/>
        <end position="156"/>
    </location>
</feature>
<dbReference type="SUPFAM" id="SSF50978">
    <property type="entry name" value="WD40 repeat-like"/>
    <property type="match status" value="1"/>
</dbReference>
<feature type="repeat" description="WD" evidence="4">
    <location>
        <begin position="320"/>
        <end position="355"/>
    </location>
</feature>
<feature type="coiled-coil region" evidence="5">
    <location>
        <begin position="1135"/>
        <end position="1162"/>
    </location>
</feature>
<dbReference type="Pfam" id="PF25482">
    <property type="entry name" value="DUF7905"/>
    <property type="match status" value="1"/>
</dbReference>
<evidence type="ECO:0000313" key="9">
    <source>
        <dbReference type="Proteomes" id="UP000789901"/>
    </source>
</evidence>
<dbReference type="PROSITE" id="PS50294">
    <property type="entry name" value="WD_REPEATS_REGION"/>
    <property type="match status" value="4"/>
</dbReference>
<dbReference type="InterPro" id="IPR045223">
    <property type="entry name" value="RACK1-like"/>
</dbReference>
<dbReference type="InterPro" id="IPR057227">
    <property type="entry name" value="DUF7905"/>
</dbReference>
<feature type="region of interest" description="Disordered" evidence="6">
    <location>
        <begin position="55"/>
        <end position="75"/>
    </location>
</feature>
<accession>A0ABM8VZH4</accession>
<dbReference type="PRINTS" id="PR00348">
    <property type="entry name" value="UBIQUITIN"/>
</dbReference>
<dbReference type="Pfam" id="PF00240">
    <property type="entry name" value="ubiquitin"/>
    <property type="match status" value="1"/>
</dbReference>
<dbReference type="InterPro" id="IPR000626">
    <property type="entry name" value="Ubiquitin-like_dom"/>
</dbReference>
<evidence type="ECO:0000256" key="5">
    <source>
        <dbReference type="SAM" id="Coils"/>
    </source>
</evidence>
<dbReference type="PROSITE" id="PS50082">
    <property type="entry name" value="WD_REPEATS_2"/>
    <property type="match status" value="4"/>
</dbReference>
<name>A0ABM8VZH4_GIGMA</name>
<comment type="similarity">
    <text evidence="1">Belongs to the WD repeat G protein beta family. Ribosomal protein RACK1 subfamily.</text>
</comment>
<evidence type="ECO:0000256" key="6">
    <source>
        <dbReference type="SAM" id="MobiDB-lite"/>
    </source>
</evidence>
<dbReference type="Gene3D" id="3.10.20.90">
    <property type="entry name" value="Phosphatidylinositol 3-kinase Catalytic Subunit, Chain A, domain 1"/>
    <property type="match status" value="1"/>
</dbReference>
<keyword evidence="3" id="KW-0677">Repeat</keyword>
<keyword evidence="9" id="KW-1185">Reference proteome</keyword>
<evidence type="ECO:0000256" key="3">
    <source>
        <dbReference type="ARBA" id="ARBA00022737"/>
    </source>
</evidence>
<dbReference type="InterPro" id="IPR001680">
    <property type="entry name" value="WD40_rpt"/>
</dbReference>
<keyword evidence="5" id="KW-0175">Coiled coil</keyword>
<sequence>MNLVDETSFATEFLSNLSTRPVKYPQDFAPPAQTRPRPPVRVSRVEQALTCLFENKSTGKQKPQETPEEFESSQGVGIPIQVHVKSLKGGQTHSVQLSNSETVLNLKERLWPLVLISPVNQRLIFKGKALVDNKTLFEYGINDATTIHLVQKSGTGNSGPTITSEPTTSSQEVPQNIKENKVHQLSPEAIEKLKDPQFLLSLRSFLRSQFSDNKTIIVWSLTHDEATYGIPRKALTGHNHFVQDVVISSDGQFALSASWDKTLRLWDLNTGTTTRRFVGHDKDVLSVSFSPDNRQIVSGSRDKTIKLWNTLGECKFNIQEDGHTEWVSCVRFSPNPSNPVIVSCGWDKLVKVWELTKCKLRTNHIGHTGYINTVTISPDGSLCASGGKDGITMLWDLNEGKHLYSLEAGDIINALVFSPNRYWLCAATASFIKIWDLETKTVVDDLKPNFTETGRYSKDPECISLAWSPDGTTLFAGYTANPMDQDLLLNSSRYFKKQEITYSVHTIWAWTEEQLEELQKLWSALEEKYNSTIKYIPGKQCFEFKQTSHEILDELRNALVELLLKKSTDAKPITTVPYRPKRRSKNPVRDTSVPVGLPPQHLEKIDSKTPSVLDRIEDTNGLEDTYYISDSVRDVSDMLGRNQQFSQPCDYLREICKDCGVDGSINMERRTIHIVGGKRRNVSEAIKRLKELERVYLRSCFKPQEIPLVHYPNQNIFFRLYFINIKSHPWFKLMFNSSIAKDAYVIIPAVKNHITQKWTLPKYVEPERNKNTAMVDNNVNNNAPPRSKTWSDKVVGKKVDEKGGINVVMRNVILEQNPNSSNSSVNGSSAGTPGKMLRDYNLTQISRVLSEGLEYVRSQREEIRLFGSLGKVLFTKVSPNVSNKLWDFLELKDIIVGEHGVCPLYRNHATTNETLYQSFVKMLGNSKTICSRSSFFEINANARNSPHAGYTPVSMYVNCDFVSLDKVTTQWNQLVNVDWTVLDRLHSRRVLRSDVKPFSTFMKKVSVSPTNNVITYENITDFLHVKSINYKQVSRYMLHEPFIAELTRIEQVPISEQPTRKIIGKTGQGSYWYTIEVINDKHNKYFKNNEILGPGQVTEWTIDDIIGDDSSKLHLIEYVKAMLLLVERCHKLVELHREELKKKDNLKKVQELEQQFKNVSVES</sequence>
<feature type="repeat" description="WD" evidence="4">
    <location>
        <begin position="235"/>
        <end position="276"/>
    </location>
</feature>
<dbReference type="Gene3D" id="2.130.10.10">
    <property type="entry name" value="YVTN repeat-like/Quinoprotein amine dehydrogenase"/>
    <property type="match status" value="1"/>
</dbReference>
<dbReference type="PRINTS" id="PR00320">
    <property type="entry name" value="GPROTEINBRPT"/>
</dbReference>
<evidence type="ECO:0000256" key="4">
    <source>
        <dbReference type="PROSITE-ProRule" id="PRU00221"/>
    </source>
</evidence>
<keyword evidence="2 4" id="KW-0853">WD repeat</keyword>
<dbReference type="InterPro" id="IPR036322">
    <property type="entry name" value="WD40_repeat_dom_sf"/>
</dbReference>
<proteinExistence type="inferred from homology"/>
<gene>
    <name evidence="8" type="ORF">GMARGA_LOCUS1488</name>
</gene>
<dbReference type="PROSITE" id="PS50053">
    <property type="entry name" value="UBIQUITIN_2"/>
    <property type="match status" value="1"/>
</dbReference>
<organism evidence="8 9">
    <name type="scientific">Gigaspora margarita</name>
    <dbReference type="NCBI Taxonomy" id="4874"/>
    <lineage>
        <taxon>Eukaryota</taxon>
        <taxon>Fungi</taxon>
        <taxon>Fungi incertae sedis</taxon>
        <taxon>Mucoromycota</taxon>
        <taxon>Glomeromycotina</taxon>
        <taxon>Glomeromycetes</taxon>
        <taxon>Diversisporales</taxon>
        <taxon>Gigasporaceae</taxon>
        <taxon>Gigaspora</taxon>
    </lineage>
</organism>
<reference evidence="8 9" key="1">
    <citation type="submission" date="2021-06" db="EMBL/GenBank/DDBJ databases">
        <authorList>
            <person name="Kallberg Y."/>
            <person name="Tangrot J."/>
            <person name="Rosling A."/>
        </authorList>
    </citation>
    <scope>NUCLEOTIDE SEQUENCE [LARGE SCALE GENOMIC DNA]</scope>
    <source>
        <strain evidence="8 9">120-4 pot B 10/14</strain>
    </source>
</reference>
<dbReference type="SMART" id="SM00320">
    <property type="entry name" value="WD40"/>
    <property type="match status" value="5"/>
</dbReference>